<dbReference type="GO" id="GO:0005524">
    <property type="term" value="F:ATP binding"/>
    <property type="evidence" value="ECO:0007669"/>
    <property type="project" value="UniProtKB-UniRule"/>
</dbReference>
<dbReference type="Gene3D" id="3.40.50.300">
    <property type="entry name" value="P-loop containing nucleotide triphosphate hydrolases"/>
    <property type="match status" value="1"/>
</dbReference>
<sequence>MKVIFVCGIDTEVGKTYLSGSILGQLCYKNYKVASYKPIQTGSEHTSIDLEEQKRIATEYCLSRDNLKSFNNYLGNSMICSYIFQLHSSPHLASANEGQYVKVEKLVEDFKNYLTKLYAQNNLTNLISDSYTKLDYLLVEFAGGVLSPVNDLLNNLDLLDLYLQICQEKKVESEVVLVTNGKLGSISHTLASIKLLPRVDYLVYNNFPFEQEQLSQLISNSNLHYYLNLQEVATALSKEQTDSKAYELITSYKLKDSYLLQDTSLIEKLQKLKIVKFNNLNSTTLDF</sequence>
<dbReference type="Proteomes" id="UP000265691">
    <property type="component" value="Unassembled WGS sequence"/>
</dbReference>
<comment type="pathway">
    <text evidence="9">Cofactor biosynthesis; biotin biosynthesis; biotin from 7,8-diaminononanoate: step 1/2.</text>
</comment>
<feature type="binding site" evidence="9">
    <location>
        <begin position="140"/>
        <end position="143"/>
    </location>
    <ligand>
        <name>ATP</name>
        <dbReference type="ChEBI" id="CHEBI:30616"/>
    </ligand>
</feature>
<dbReference type="Pfam" id="PF13500">
    <property type="entry name" value="AAA_26"/>
    <property type="match status" value="1"/>
</dbReference>
<dbReference type="UniPathway" id="UPA00078">
    <property type="reaction ID" value="UER00161"/>
</dbReference>
<keyword evidence="3 9" id="KW-0479">Metal-binding</keyword>
<comment type="cofactor">
    <cofactor evidence="9">
        <name>Mg(2+)</name>
        <dbReference type="ChEBI" id="CHEBI:18420"/>
    </cofactor>
</comment>
<evidence type="ECO:0000256" key="7">
    <source>
        <dbReference type="ARBA" id="ARBA00022842"/>
    </source>
</evidence>
<comment type="similarity">
    <text evidence="9">Belongs to the dethiobiotin synthetase family.</text>
</comment>
<feature type="binding site" evidence="9">
    <location>
        <position position="140"/>
    </location>
    <ligand>
        <name>Mg(2+)</name>
        <dbReference type="ChEBI" id="CHEBI:18420"/>
    </ligand>
</feature>
<keyword evidence="11" id="KW-1185">Reference proteome</keyword>
<evidence type="ECO:0000256" key="8">
    <source>
        <dbReference type="ARBA" id="ARBA00047386"/>
    </source>
</evidence>
<dbReference type="PANTHER" id="PTHR43210">
    <property type="entry name" value="DETHIOBIOTIN SYNTHETASE"/>
    <property type="match status" value="1"/>
</dbReference>
<comment type="caution">
    <text evidence="10">The sequence shown here is derived from an EMBL/GenBank/DDBJ whole genome shotgun (WGS) entry which is preliminary data.</text>
</comment>
<dbReference type="OrthoDB" id="9802097at2"/>
<keyword evidence="7 9" id="KW-0460">Magnesium</keyword>
<evidence type="ECO:0000313" key="11">
    <source>
        <dbReference type="Proteomes" id="UP000265691"/>
    </source>
</evidence>
<keyword evidence="4 9" id="KW-0547">Nucleotide-binding</keyword>
<dbReference type="InterPro" id="IPR027417">
    <property type="entry name" value="P-loop_NTPase"/>
</dbReference>
<comment type="caution">
    <text evidence="9">Lacks conserved residue(s) required for the propagation of feature annotation.</text>
</comment>
<dbReference type="RefSeq" id="WP_119524534.1">
    <property type="nucleotide sequence ID" value="NZ_NRHC01000016.1"/>
</dbReference>
<feature type="binding site" evidence="9">
    <location>
        <position position="41"/>
    </location>
    <ligand>
        <name>substrate</name>
    </ligand>
</feature>
<comment type="function">
    <text evidence="9">Catalyzes a mechanistically unusual reaction, the ATP-dependent insertion of CO2 between the N7 and N8 nitrogen atoms of 7,8-diaminopelargonic acid (DAPA, also called 7,8-diammoniononanoate) to form a ureido ring.</text>
</comment>
<proteinExistence type="inferred from homology"/>
<evidence type="ECO:0000256" key="5">
    <source>
        <dbReference type="ARBA" id="ARBA00022756"/>
    </source>
</evidence>
<gene>
    <name evidence="9 10" type="primary">bioD</name>
    <name evidence="10" type="ORF">CKF54_01605</name>
</gene>
<dbReference type="SUPFAM" id="SSF52540">
    <property type="entry name" value="P-loop containing nucleoside triphosphate hydrolases"/>
    <property type="match status" value="1"/>
</dbReference>
<evidence type="ECO:0000256" key="1">
    <source>
        <dbReference type="ARBA" id="ARBA00022490"/>
    </source>
</evidence>
<dbReference type="GO" id="GO:0005829">
    <property type="term" value="C:cytosol"/>
    <property type="evidence" value="ECO:0007669"/>
    <property type="project" value="TreeGrafter"/>
</dbReference>
<dbReference type="GO" id="GO:0004141">
    <property type="term" value="F:dethiobiotin synthase activity"/>
    <property type="evidence" value="ECO:0007669"/>
    <property type="project" value="UniProtKB-UniRule"/>
</dbReference>
<dbReference type="GO" id="GO:0000287">
    <property type="term" value="F:magnesium ion binding"/>
    <property type="evidence" value="ECO:0007669"/>
    <property type="project" value="UniProtKB-UniRule"/>
</dbReference>
<comment type="catalytic activity">
    <reaction evidence="8">
        <text>(7R,8S)-8-amino-7-(carboxyamino)nonanoate + ATP = (4R,5S)-dethiobiotin + ADP + phosphate + H(+)</text>
        <dbReference type="Rhea" id="RHEA:63684"/>
        <dbReference type="ChEBI" id="CHEBI:15378"/>
        <dbReference type="ChEBI" id="CHEBI:30616"/>
        <dbReference type="ChEBI" id="CHEBI:43474"/>
        <dbReference type="ChEBI" id="CHEBI:149470"/>
        <dbReference type="ChEBI" id="CHEBI:149473"/>
        <dbReference type="ChEBI" id="CHEBI:456216"/>
    </reaction>
</comment>
<feature type="binding site" evidence="9">
    <location>
        <position position="16"/>
    </location>
    <ligand>
        <name>Mg(2+)</name>
        <dbReference type="ChEBI" id="CHEBI:18420"/>
    </ligand>
</feature>
<dbReference type="EMBL" id="NRHC01000016">
    <property type="protein sequence ID" value="RIY34153.1"/>
    <property type="molecule type" value="Genomic_DNA"/>
</dbReference>
<reference evidence="10 11" key="1">
    <citation type="submission" date="2017-08" db="EMBL/GenBank/DDBJ databases">
        <title>Reclassification of Bisgaard taxon 37 and 44.</title>
        <authorList>
            <person name="Christensen H."/>
        </authorList>
    </citation>
    <scope>NUCLEOTIDE SEQUENCE [LARGE SCALE GENOMIC DNA]</scope>
    <source>
        <strain evidence="10 11">B96_3</strain>
    </source>
</reference>
<dbReference type="PANTHER" id="PTHR43210:SF2">
    <property type="entry name" value="ATP-DEPENDENT DETHIOBIOTIN SYNTHETASE BIOD 2"/>
    <property type="match status" value="1"/>
</dbReference>
<comment type="subcellular location">
    <subcellularLocation>
        <location evidence="9">Cytoplasm</location>
    </subcellularLocation>
</comment>
<evidence type="ECO:0000256" key="4">
    <source>
        <dbReference type="ARBA" id="ARBA00022741"/>
    </source>
</evidence>
<accession>A0A3A1Y797</accession>
<evidence type="ECO:0000256" key="3">
    <source>
        <dbReference type="ARBA" id="ARBA00022723"/>
    </source>
</evidence>
<dbReference type="CDD" id="cd03109">
    <property type="entry name" value="DTBS"/>
    <property type="match status" value="1"/>
</dbReference>
<comment type="catalytic activity">
    <reaction evidence="9">
        <text>(7R,8S)-7,8-diammoniononanoate + CO2 + ATP = (4R,5S)-dethiobiotin + ADP + phosphate + 3 H(+)</text>
        <dbReference type="Rhea" id="RHEA:15805"/>
        <dbReference type="ChEBI" id="CHEBI:15378"/>
        <dbReference type="ChEBI" id="CHEBI:16526"/>
        <dbReference type="ChEBI" id="CHEBI:30616"/>
        <dbReference type="ChEBI" id="CHEBI:43474"/>
        <dbReference type="ChEBI" id="CHEBI:149469"/>
        <dbReference type="ChEBI" id="CHEBI:149473"/>
        <dbReference type="ChEBI" id="CHEBI:456216"/>
        <dbReference type="EC" id="6.3.3.3"/>
    </reaction>
</comment>
<evidence type="ECO:0000256" key="2">
    <source>
        <dbReference type="ARBA" id="ARBA00022598"/>
    </source>
</evidence>
<organism evidence="10 11">
    <name type="scientific">Psittacicella hinzii</name>
    <dbReference type="NCBI Taxonomy" id="2028575"/>
    <lineage>
        <taxon>Bacteria</taxon>
        <taxon>Pseudomonadati</taxon>
        <taxon>Pseudomonadota</taxon>
        <taxon>Gammaproteobacteria</taxon>
        <taxon>Pasteurellales</taxon>
        <taxon>Psittacicellaceae</taxon>
        <taxon>Psittacicella</taxon>
    </lineage>
</organism>
<keyword evidence="6 9" id="KW-0067">ATP-binding</keyword>
<feature type="active site" evidence="9">
    <location>
        <position position="37"/>
    </location>
</feature>
<dbReference type="EC" id="6.3.3.3" evidence="9"/>
<name>A0A3A1Y797_9GAMM</name>
<dbReference type="HAMAP" id="MF_00336">
    <property type="entry name" value="BioD"/>
    <property type="match status" value="1"/>
</dbReference>
<dbReference type="InterPro" id="IPR004472">
    <property type="entry name" value="DTB_synth_BioD"/>
</dbReference>
<feature type="binding site" evidence="9">
    <location>
        <begin position="12"/>
        <end position="17"/>
    </location>
    <ligand>
        <name>ATP</name>
        <dbReference type="ChEBI" id="CHEBI:30616"/>
    </ligand>
</feature>
<dbReference type="AlphaFoldDB" id="A0A3A1Y797"/>
<keyword evidence="1 9" id="KW-0963">Cytoplasm</keyword>
<evidence type="ECO:0000256" key="6">
    <source>
        <dbReference type="ARBA" id="ARBA00022840"/>
    </source>
</evidence>
<keyword evidence="2 9" id="KW-0436">Ligase</keyword>
<dbReference type="GO" id="GO:0009102">
    <property type="term" value="P:biotin biosynthetic process"/>
    <property type="evidence" value="ECO:0007669"/>
    <property type="project" value="UniProtKB-UniRule"/>
</dbReference>
<protein>
    <recommendedName>
        <fullName evidence="9">ATP-dependent dethiobiotin synthetase BioD</fullName>
        <ecNumber evidence="9">6.3.3.3</ecNumber>
    </recommendedName>
    <alternativeName>
        <fullName evidence="9">DTB synthetase</fullName>
        <shortName evidence="9">DTBS</shortName>
    </alternativeName>
    <alternativeName>
        <fullName evidence="9">Dethiobiotin synthase</fullName>
    </alternativeName>
</protein>
<comment type="subunit">
    <text evidence="9">Homodimer.</text>
</comment>
<evidence type="ECO:0000313" key="10">
    <source>
        <dbReference type="EMBL" id="RIY34153.1"/>
    </source>
</evidence>
<keyword evidence="5 9" id="KW-0093">Biotin biosynthesis</keyword>
<evidence type="ECO:0000256" key="9">
    <source>
        <dbReference type="HAMAP-Rule" id="MF_00336"/>
    </source>
</evidence>
<dbReference type="NCBIfam" id="TIGR00347">
    <property type="entry name" value="bioD"/>
    <property type="match status" value="1"/>
</dbReference>